<evidence type="ECO:0000313" key="7">
    <source>
        <dbReference type="EMBL" id="EEB05442.1"/>
    </source>
</evidence>
<feature type="compositionally biased region" description="Polar residues" evidence="5">
    <location>
        <begin position="30"/>
        <end position="47"/>
    </location>
</feature>
<keyword evidence="1 4" id="KW-0479">Metal-binding</keyword>
<evidence type="ECO:0000256" key="3">
    <source>
        <dbReference type="ARBA" id="ARBA00022833"/>
    </source>
</evidence>
<feature type="zinc finger region" description="C3H1-type" evidence="4">
    <location>
        <begin position="262"/>
        <end position="288"/>
    </location>
</feature>
<dbReference type="AlphaFoldDB" id="B6JVP1"/>
<evidence type="ECO:0000256" key="2">
    <source>
        <dbReference type="ARBA" id="ARBA00022771"/>
    </source>
</evidence>
<dbReference type="eggNOG" id="KOG1492">
    <property type="taxonomic scope" value="Eukaryota"/>
</dbReference>
<dbReference type="PANTHER" id="PTHR46156">
    <property type="entry name" value="CCCH ZINGC FINGER"/>
    <property type="match status" value="1"/>
</dbReference>
<dbReference type="GO" id="GO:0033621">
    <property type="term" value="P:nuclear mRNA surveillance of meiosis-specific transcripts"/>
    <property type="evidence" value="ECO:0007669"/>
    <property type="project" value="EnsemblFungi"/>
</dbReference>
<proteinExistence type="predicted"/>
<dbReference type="PANTHER" id="PTHR46156:SF1">
    <property type="entry name" value="ZINC FINGER CCCH DOMAIN-CONTAINING PROTEIN 3"/>
    <property type="match status" value="1"/>
</dbReference>
<sequence>MAGTNSEEQKLLEQIASLAGAINKYKYSQEQIHHQSAQKPDGANSTNWRKRKLSHWSTSRNQTLVNNPPPSPSIKGAAAKTQDDVSSMSEDATEASMFVARKDRHMQLIHKSIYEQDAQARQASMETARAKLNEKRKAVAEKKTQQKLTDPNNHLLTIQELPFIINDKDPKFIECMDTLAQLPKHIYHEGRAYVLMNRSMYKFVGTSPYSVYCRYYNMVGYCAKGGKCMYVHDPAHKYVCPRFLSGNCPNGEQCSLSHDRDEKRTPACRYFLKGKCTNPVCRYAHVHYNESVPVCPDFSEYGMCENGLHCKMKHILKCTEYALKGACHNAKCRLYHPPKELESTEKKEGAVSAEKMQGEQKQDSESSSTASGATPIFISL</sequence>
<keyword evidence="2 4" id="KW-0863">Zinc-finger</keyword>
<dbReference type="Proteomes" id="UP000001744">
    <property type="component" value="Unassembled WGS sequence"/>
</dbReference>
<keyword evidence="3 4" id="KW-0862">Zinc</keyword>
<dbReference type="GeneID" id="7047954"/>
<dbReference type="Pfam" id="PF14608">
    <property type="entry name" value="zf-CCCH_2"/>
    <property type="match status" value="4"/>
</dbReference>
<dbReference type="VEuPathDB" id="FungiDB:SJAG_00456"/>
<accession>B6JVP1</accession>
<dbReference type="JaponicusDB" id="SJAG_00456">
    <property type="gene designation" value="red5"/>
</dbReference>
<feature type="region of interest" description="Disordered" evidence="5">
    <location>
        <begin position="30"/>
        <end position="84"/>
    </location>
</feature>
<dbReference type="GO" id="GO:0000785">
    <property type="term" value="C:chromatin"/>
    <property type="evidence" value="ECO:0007669"/>
    <property type="project" value="EnsemblFungi"/>
</dbReference>
<dbReference type="STRING" id="402676.B6JVP1"/>
<dbReference type="GO" id="GO:0008270">
    <property type="term" value="F:zinc ion binding"/>
    <property type="evidence" value="ECO:0007669"/>
    <property type="project" value="UniProtKB-KW"/>
</dbReference>
<dbReference type="PROSITE" id="PS50103">
    <property type="entry name" value="ZF_C3H1"/>
    <property type="match status" value="4"/>
</dbReference>
<evidence type="ECO:0000256" key="1">
    <source>
        <dbReference type="ARBA" id="ARBA00022723"/>
    </source>
</evidence>
<feature type="domain" description="C3H1-type" evidence="6">
    <location>
        <begin position="234"/>
        <end position="261"/>
    </location>
</feature>
<evidence type="ECO:0000256" key="4">
    <source>
        <dbReference type="PROSITE-ProRule" id="PRU00723"/>
    </source>
</evidence>
<feature type="zinc finger region" description="C3H1-type" evidence="4">
    <location>
        <begin position="234"/>
        <end position="261"/>
    </location>
</feature>
<dbReference type="SMART" id="SM00356">
    <property type="entry name" value="ZnF_C3H1"/>
    <property type="match status" value="5"/>
</dbReference>
<evidence type="ECO:0000313" key="8">
    <source>
        <dbReference type="JaponicusDB" id="SJAG_00456"/>
    </source>
</evidence>
<dbReference type="Gene3D" id="4.10.1000.10">
    <property type="entry name" value="Zinc finger, CCCH-type"/>
    <property type="match status" value="2"/>
</dbReference>
<organism evidence="7 9">
    <name type="scientific">Schizosaccharomyces japonicus (strain yFS275 / FY16936)</name>
    <name type="common">Fission yeast</name>
    <dbReference type="NCBI Taxonomy" id="402676"/>
    <lineage>
        <taxon>Eukaryota</taxon>
        <taxon>Fungi</taxon>
        <taxon>Dikarya</taxon>
        <taxon>Ascomycota</taxon>
        <taxon>Taphrinomycotina</taxon>
        <taxon>Schizosaccharomycetes</taxon>
        <taxon>Schizosaccharomycetales</taxon>
        <taxon>Schizosaccharomycetaceae</taxon>
        <taxon>Schizosaccharomyces</taxon>
    </lineage>
</organism>
<dbReference type="GO" id="GO:0016604">
    <property type="term" value="C:nuclear body"/>
    <property type="evidence" value="ECO:0007669"/>
    <property type="project" value="EnsemblFungi"/>
</dbReference>
<dbReference type="SUPFAM" id="SSF90229">
    <property type="entry name" value="CCCH zinc finger"/>
    <property type="match status" value="1"/>
</dbReference>
<feature type="region of interest" description="Disordered" evidence="5">
    <location>
        <begin position="342"/>
        <end position="380"/>
    </location>
</feature>
<feature type="zinc finger region" description="C3H1-type" evidence="4">
    <location>
        <begin position="289"/>
        <end position="317"/>
    </location>
</feature>
<dbReference type="InterPro" id="IPR036855">
    <property type="entry name" value="Znf_CCCH_sf"/>
</dbReference>
<evidence type="ECO:0000313" key="9">
    <source>
        <dbReference type="Proteomes" id="UP000001744"/>
    </source>
</evidence>
<name>B6JVP1_SCHJY</name>
<feature type="domain" description="C3H1-type" evidence="6">
    <location>
        <begin position="289"/>
        <end position="317"/>
    </location>
</feature>
<feature type="domain" description="C3H1-type" evidence="6">
    <location>
        <begin position="262"/>
        <end position="288"/>
    </location>
</feature>
<dbReference type="RefSeq" id="XP_002171735.1">
    <property type="nucleotide sequence ID" value="XM_002171699.2"/>
</dbReference>
<evidence type="ECO:0000256" key="5">
    <source>
        <dbReference type="SAM" id="MobiDB-lite"/>
    </source>
</evidence>
<keyword evidence="9" id="KW-1185">Reference proteome</keyword>
<dbReference type="OrthoDB" id="410307at2759"/>
<dbReference type="EMBL" id="KE651166">
    <property type="protein sequence ID" value="EEB05442.1"/>
    <property type="molecule type" value="Genomic_DNA"/>
</dbReference>
<dbReference type="GO" id="GO:1990477">
    <property type="term" value="C:MTREC complex"/>
    <property type="evidence" value="ECO:0007669"/>
    <property type="project" value="EnsemblFungi"/>
</dbReference>
<dbReference type="HOGENOM" id="CLU_048898_0_0_1"/>
<dbReference type="OMA" id="CKRFTST"/>
<feature type="domain" description="C3H1-type" evidence="6">
    <location>
        <begin position="207"/>
        <end position="233"/>
    </location>
</feature>
<feature type="compositionally biased region" description="Polar residues" evidence="5">
    <location>
        <begin position="55"/>
        <end position="66"/>
    </location>
</feature>
<protein>
    <recommendedName>
        <fullName evidence="6">C3H1-type domain-containing protein</fullName>
    </recommendedName>
</protein>
<gene>
    <name evidence="8" type="primary">red5</name>
    <name evidence="7" type="ORF">SJAG_00456</name>
</gene>
<feature type="zinc finger region" description="C3H1-type" evidence="4">
    <location>
        <begin position="207"/>
        <end position="233"/>
    </location>
</feature>
<reference evidence="7 9" key="1">
    <citation type="journal article" date="2011" name="Science">
        <title>Comparative functional genomics of the fission yeasts.</title>
        <authorList>
            <person name="Rhind N."/>
            <person name="Chen Z."/>
            <person name="Yassour M."/>
            <person name="Thompson D.A."/>
            <person name="Haas B.J."/>
            <person name="Habib N."/>
            <person name="Wapinski I."/>
            <person name="Roy S."/>
            <person name="Lin M.F."/>
            <person name="Heiman D.I."/>
            <person name="Young S.K."/>
            <person name="Furuya K."/>
            <person name="Guo Y."/>
            <person name="Pidoux A."/>
            <person name="Chen H.M."/>
            <person name="Robbertse B."/>
            <person name="Goldberg J.M."/>
            <person name="Aoki K."/>
            <person name="Bayne E.H."/>
            <person name="Berlin A.M."/>
            <person name="Desjardins C.A."/>
            <person name="Dobbs E."/>
            <person name="Dukaj L."/>
            <person name="Fan L."/>
            <person name="FitzGerald M.G."/>
            <person name="French C."/>
            <person name="Gujja S."/>
            <person name="Hansen K."/>
            <person name="Keifenheim D."/>
            <person name="Levin J.Z."/>
            <person name="Mosher R.A."/>
            <person name="Mueller C.A."/>
            <person name="Pfiffner J."/>
            <person name="Priest M."/>
            <person name="Russ C."/>
            <person name="Smialowska A."/>
            <person name="Swoboda P."/>
            <person name="Sykes S.M."/>
            <person name="Vaughn M."/>
            <person name="Vengrova S."/>
            <person name="Yoder R."/>
            <person name="Zeng Q."/>
            <person name="Allshire R."/>
            <person name="Baulcombe D."/>
            <person name="Birren B.W."/>
            <person name="Brown W."/>
            <person name="Ekwall K."/>
            <person name="Kellis M."/>
            <person name="Leatherwood J."/>
            <person name="Levin H."/>
            <person name="Margalit H."/>
            <person name="Martienssen R."/>
            <person name="Nieduszynski C.A."/>
            <person name="Spatafora J.W."/>
            <person name="Friedman N."/>
            <person name="Dalgaard J.Z."/>
            <person name="Baumann P."/>
            <person name="Niki H."/>
            <person name="Regev A."/>
            <person name="Nusbaum C."/>
        </authorList>
    </citation>
    <scope>NUCLEOTIDE SEQUENCE [LARGE SCALE GENOMIC DNA]</scope>
    <source>
        <strain evidence="9">yFS275 / FY16936</strain>
    </source>
</reference>
<dbReference type="InterPro" id="IPR000571">
    <property type="entry name" value="Znf_CCCH"/>
</dbReference>
<evidence type="ECO:0000259" key="6">
    <source>
        <dbReference type="PROSITE" id="PS50103"/>
    </source>
</evidence>